<protein>
    <recommendedName>
        <fullName evidence="2">Transcription factor IIIC 90kDa subunit N-terminal domain-containing protein</fullName>
    </recommendedName>
</protein>
<name>A0AAV9AKX0_ACOGR</name>
<keyword evidence="4" id="KW-1185">Reference proteome</keyword>
<gene>
    <name evidence="3" type="ORF">QJS04_geneDACA010585</name>
</gene>
<feature type="domain" description="Transcription factor IIIC 90kDa subunit N-terminal" evidence="2">
    <location>
        <begin position="83"/>
        <end position="497"/>
    </location>
</feature>
<dbReference type="SUPFAM" id="SSF50978">
    <property type="entry name" value="WD40 repeat-like"/>
    <property type="match status" value="1"/>
</dbReference>
<dbReference type="GO" id="GO:0006384">
    <property type="term" value="P:transcription initiation at RNA polymerase III promoter"/>
    <property type="evidence" value="ECO:0007669"/>
    <property type="project" value="InterPro"/>
</dbReference>
<comment type="caution">
    <text evidence="3">The sequence shown here is derived from an EMBL/GenBank/DDBJ whole genome shotgun (WGS) entry which is preliminary data.</text>
</comment>
<sequence>MASPFQAASLVACPSYPNSIAWSEENLIAVASGHIVTILNPNSLCGPRGLINLPPIRSFPIGVVNREDLLASCLIPACLSRDTRPCVRSISWSPIGLAPNGGCLLAVCTREGRVKIYRSPYCEFSIEWVEILDVSDILCNHLQTINFGELDRSCASFSQVHEITSEKFTKKKTRLQSSSVCESDGRVFKKMRQHGGLPLITPQQYSTRSAMLSSLVVSWSPILQIPYGEDPYPVNCPSIDRFSVLAVGGKAGNLSLWRINDPQCYTIEHDQVSLDANLIGFLQAHDAWITAISWGTCAATDLKFHLILITGCSDGSVKLWLGDVEGLIKSSSKVNCASFSLLKEVKAVGAHPISAVSLAVPEKSLHKILLAVGKGSGSLEVWTCKTSINDFQMAAVSDAHDQVVTGLAWAFDGRLLYSCGQDNSLRSWILNGRSLCDVPFSSNVSELKFTNDLPQAFDSCFGLVLSPGNLIVAVVRGFDPDLLNPMYQAKAQKAAVEFFWTSGQALEILSHIYPDYDSQSSTNLSGKDSVFWEPNILWSLRQYEHVDKPLVLWDAISTLRVLQQCAPNDVERLVLEWFSSWTSCSGSGLSLKKFLVSALIWLSKLTLRQLHLLNIICRCLKITEVEENMLKGRESEIGRMNGGKHDELNLWNELLIRSEREVRERLVAFTFKAFLTQASVSITKFPMGEFWPLVGIGQMERWVSINHGLINNQLEILGSEVGKLRKRLCTASERQDEEKCSFCSASVPFESPETAYCEGIKRGVEVGQTHKLSRCLVSMQVLPITPQWFCVCCQRWSAKLFPVAFFTSSGSPLDVEYKVGHRALPVRSKPLCPFCGILLQRLQPDFLLSAWPV</sequence>
<keyword evidence="1" id="KW-0853">WD repeat</keyword>
<dbReference type="InterPro" id="IPR024761">
    <property type="entry name" value="TFIIIC_delta_N"/>
</dbReference>
<dbReference type="InterPro" id="IPR015943">
    <property type="entry name" value="WD40/YVTN_repeat-like_dom_sf"/>
</dbReference>
<dbReference type="SMART" id="SM00320">
    <property type="entry name" value="WD40"/>
    <property type="match status" value="5"/>
</dbReference>
<dbReference type="Pfam" id="PF12657">
    <property type="entry name" value="TFIIIC_delta"/>
    <property type="match status" value="1"/>
</dbReference>
<dbReference type="InterPro" id="IPR001680">
    <property type="entry name" value="WD40_rpt"/>
</dbReference>
<proteinExistence type="predicted"/>
<dbReference type="InterPro" id="IPR044230">
    <property type="entry name" value="GTF3C4"/>
</dbReference>
<evidence type="ECO:0000256" key="1">
    <source>
        <dbReference type="PROSITE-ProRule" id="PRU00221"/>
    </source>
</evidence>
<evidence type="ECO:0000259" key="2">
    <source>
        <dbReference type="Pfam" id="PF12657"/>
    </source>
</evidence>
<dbReference type="GO" id="GO:0000127">
    <property type="term" value="C:transcription factor TFIIIC complex"/>
    <property type="evidence" value="ECO:0007669"/>
    <property type="project" value="InterPro"/>
</dbReference>
<organism evidence="3 4">
    <name type="scientific">Acorus gramineus</name>
    <name type="common">Dwarf sweet flag</name>
    <dbReference type="NCBI Taxonomy" id="55184"/>
    <lineage>
        <taxon>Eukaryota</taxon>
        <taxon>Viridiplantae</taxon>
        <taxon>Streptophyta</taxon>
        <taxon>Embryophyta</taxon>
        <taxon>Tracheophyta</taxon>
        <taxon>Spermatophyta</taxon>
        <taxon>Magnoliopsida</taxon>
        <taxon>Liliopsida</taxon>
        <taxon>Acoraceae</taxon>
        <taxon>Acorus</taxon>
    </lineage>
</organism>
<dbReference type="Proteomes" id="UP001179952">
    <property type="component" value="Unassembled WGS sequence"/>
</dbReference>
<dbReference type="PANTHER" id="PTHR15496:SF2">
    <property type="entry name" value="GENERAL TRANSCRIPTION FACTOR 3C POLYPEPTIDE 4"/>
    <property type="match status" value="1"/>
</dbReference>
<accession>A0AAV9AKX0</accession>
<dbReference type="EMBL" id="JAUJYN010000008">
    <property type="protein sequence ID" value="KAK1264975.1"/>
    <property type="molecule type" value="Genomic_DNA"/>
</dbReference>
<dbReference type="AlphaFoldDB" id="A0AAV9AKX0"/>
<reference evidence="3" key="2">
    <citation type="submission" date="2023-06" db="EMBL/GenBank/DDBJ databases">
        <authorList>
            <person name="Ma L."/>
            <person name="Liu K.-W."/>
            <person name="Li Z."/>
            <person name="Hsiao Y.-Y."/>
            <person name="Qi Y."/>
            <person name="Fu T."/>
            <person name="Tang G."/>
            <person name="Zhang D."/>
            <person name="Sun W.-H."/>
            <person name="Liu D.-K."/>
            <person name="Li Y."/>
            <person name="Chen G.-Z."/>
            <person name="Liu X.-D."/>
            <person name="Liao X.-Y."/>
            <person name="Jiang Y.-T."/>
            <person name="Yu X."/>
            <person name="Hao Y."/>
            <person name="Huang J."/>
            <person name="Zhao X.-W."/>
            <person name="Ke S."/>
            <person name="Chen Y.-Y."/>
            <person name="Wu W.-L."/>
            <person name="Hsu J.-L."/>
            <person name="Lin Y.-F."/>
            <person name="Huang M.-D."/>
            <person name="Li C.-Y."/>
            <person name="Huang L."/>
            <person name="Wang Z.-W."/>
            <person name="Zhao X."/>
            <person name="Zhong W.-Y."/>
            <person name="Peng D.-H."/>
            <person name="Ahmad S."/>
            <person name="Lan S."/>
            <person name="Zhang J.-S."/>
            <person name="Tsai W.-C."/>
            <person name="Van De Peer Y."/>
            <person name="Liu Z.-J."/>
        </authorList>
    </citation>
    <scope>NUCLEOTIDE SEQUENCE</scope>
    <source>
        <strain evidence="3">SCP</strain>
        <tissue evidence="3">Leaves</tissue>
    </source>
</reference>
<feature type="repeat" description="WD" evidence="1">
    <location>
        <begin position="397"/>
        <end position="428"/>
    </location>
</feature>
<reference evidence="3" key="1">
    <citation type="journal article" date="2023" name="Nat. Commun.">
        <title>Diploid and tetraploid genomes of Acorus and the evolution of monocots.</title>
        <authorList>
            <person name="Ma L."/>
            <person name="Liu K.W."/>
            <person name="Li Z."/>
            <person name="Hsiao Y.Y."/>
            <person name="Qi Y."/>
            <person name="Fu T."/>
            <person name="Tang G.D."/>
            <person name="Zhang D."/>
            <person name="Sun W.H."/>
            <person name="Liu D.K."/>
            <person name="Li Y."/>
            <person name="Chen G.Z."/>
            <person name="Liu X.D."/>
            <person name="Liao X.Y."/>
            <person name="Jiang Y.T."/>
            <person name="Yu X."/>
            <person name="Hao Y."/>
            <person name="Huang J."/>
            <person name="Zhao X.W."/>
            <person name="Ke S."/>
            <person name="Chen Y.Y."/>
            <person name="Wu W.L."/>
            <person name="Hsu J.L."/>
            <person name="Lin Y.F."/>
            <person name="Huang M.D."/>
            <person name="Li C.Y."/>
            <person name="Huang L."/>
            <person name="Wang Z.W."/>
            <person name="Zhao X."/>
            <person name="Zhong W.Y."/>
            <person name="Peng D.H."/>
            <person name="Ahmad S."/>
            <person name="Lan S."/>
            <person name="Zhang J.S."/>
            <person name="Tsai W.C."/>
            <person name="Van de Peer Y."/>
            <person name="Liu Z.J."/>
        </authorList>
    </citation>
    <scope>NUCLEOTIDE SEQUENCE</scope>
    <source>
        <strain evidence="3">SCP</strain>
    </source>
</reference>
<dbReference type="PANTHER" id="PTHR15496">
    <property type="entry name" value="GENERAL TRANSCRIPTION FACTOR 3C POLYPEPTIDE 4 FAMILY"/>
    <property type="match status" value="1"/>
</dbReference>
<evidence type="ECO:0000313" key="3">
    <source>
        <dbReference type="EMBL" id="KAK1264975.1"/>
    </source>
</evidence>
<dbReference type="InterPro" id="IPR036322">
    <property type="entry name" value="WD40_repeat_dom_sf"/>
</dbReference>
<dbReference type="GO" id="GO:0004402">
    <property type="term" value="F:histone acetyltransferase activity"/>
    <property type="evidence" value="ECO:0007669"/>
    <property type="project" value="InterPro"/>
</dbReference>
<dbReference type="PROSITE" id="PS50294">
    <property type="entry name" value="WD_REPEATS_REGION"/>
    <property type="match status" value="1"/>
</dbReference>
<dbReference type="PROSITE" id="PS50082">
    <property type="entry name" value="WD_REPEATS_2"/>
    <property type="match status" value="1"/>
</dbReference>
<evidence type="ECO:0000313" key="4">
    <source>
        <dbReference type="Proteomes" id="UP001179952"/>
    </source>
</evidence>
<dbReference type="Gene3D" id="2.130.10.10">
    <property type="entry name" value="YVTN repeat-like/Quinoprotein amine dehydrogenase"/>
    <property type="match status" value="2"/>
</dbReference>